<dbReference type="PaxDb" id="121845-A0A3Q0JA23"/>
<dbReference type="InterPro" id="IPR035979">
    <property type="entry name" value="RBD_domain_sf"/>
</dbReference>
<feature type="region of interest" description="Disordered" evidence="4">
    <location>
        <begin position="109"/>
        <end position="133"/>
    </location>
</feature>
<dbReference type="AlphaFoldDB" id="A0A3Q0JA23"/>
<evidence type="ECO:0000313" key="7">
    <source>
        <dbReference type="RefSeq" id="XP_026683580.1"/>
    </source>
</evidence>
<evidence type="ECO:0000256" key="2">
    <source>
        <dbReference type="ARBA" id="ARBA00022884"/>
    </source>
</evidence>
<evidence type="ECO:0000256" key="4">
    <source>
        <dbReference type="SAM" id="MobiDB-lite"/>
    </source>
</evidence>
<dbReference type="InterPro" id="IPR050666">
    <property type="entry name" value="ESRP"/>
</dbReference>
<keyword evidence="6" id="KW-1185">Reference proteome</keyword>
<keyword evidence="2 3" id="KW-0694">RNA-binding</keyword>
<dbReference type="Pfam" id="PF00076">
    <property type="entry name" value="RRM_1"/>
    <property type="match status" value="1"/>
</dbReference>
<dbReference type="GeneID" id="103514937"/>
<evidence type="ECO:0000313" key="6">
    <source>
        <dbReference type="Proteomes" id="UP000079169"/>
    </source>
</evidence>
<evidence type="ECO:0000256" key="3">
    <source>
        <dbReference type="PROSITE-ProRule" id="PRU00176"/>
    </source>
</evidence>
<organism evidence="6 7">
    <name type="scientific">Diaphorina citri</name>
    <name type="common">Asian citrus psyllid</name>
    <dbReference type="NCBI Taxonomy" id="121845"/>
    <lineage>
        <taxon>Eukaryota</taxon>
        <taxon>Metazoa</taxon>
        <taxon>Ecdysozoa</taxon>
        <taxon>Arthropoda</taxon>
        <taxon>Hexapoda</taxon>
        <taxon>Insecta</taxon>
        <taxon>Pterygota</taxon>
        <taxon>Neoptera</taxon>
        <taxon>Paraneoptera</taxon>
        <taxon>Hemiptera</taxon>
        <taxon>Sternorrhyncha</taxon>
        <taxon>Psylloidea</taxon>
        <taxon>Psyllidae</taxon>
        <taxon>Diaphorininae</taxon>
        <taxon>Diaphorina</taxon>
    </lineage>
</organism>
<reference evidence="7" key="1">
    <citation type="submission" date="2025-08" db="UniProtKB">
        <authorList>
            <consortium name="RefSeq"/>
        </authorList>
    </citation>
    <scope>IDENTIFICATION</scope>
</reference>
<dbReference type="PANTHER" id="PTHR13976">
    <property type="entry name" value="HETEROGENEOUS NUCLEAR RIBONUCLEOPROTEIN-RELATED"/>
    <property type="match status" value="1"/>
</dbReference>
<accession>A0A3Q0JA23</accession>
<dbReference type="SMART" id="SM00360">
    <property type="entry name" value="RRM"/>
    <property type="match status" value="1"/>
</dbReference>
<evidence type="ECO:0000256" key="1">
    <source>
        <dbReference type="ARBA" id="ARBA00022737"/>
    </source>
</evidence>
<feature type="domain" description="RRM" evidence="5">
    <location>
        <begin position="7"/>
        <end position="90"/>
    </location>
</feature>
<feature type="compositionally biased region" description="Basic and acidic residues" evidence="4">
    <location>
        <begin position="118"/>
        <end position="133"/>
    </location>
</feature>
<dbReference type="KEGG" id="dci:103514937"/>
<dbReference type="STRING" id="121845.A0A3Q0JA23"/>
<feature type="non-terminal residue" evidence="7">
    <location>
        <position position="133"/>
    </location>
</feature>
<dbReference type="PROSITE" id="PS50102">
    <property type="entry name" value="RRM"/>
    <property type="match status" value="1"/>
</dbReference>
<dbReference type="Gene3D" id="3.30.70.330">
    <property type="match status" value="2"/>
</dbReference>
<protein>
    <submittedName>
        <fullName evidence="7">Heterogeneous nuclear ribonucleoprotein H2-like</fullName>
    </submittedName>
</protein>
<dbReference type="RefSeq" id="XP_026683580.1">
    <property type="nucleotide sequence ID" value="XM_026827779.1"/>
</dbReference>
<gene>
    <name evidence="7" type="primary">LOC103514937</name>
</gene>
<dbReference type="GO" id="GO:0003723">
    <property type="term" value="F:RNA binding"/>
    <property type="evidence" value="ECO:0007669"/>
    <property type="project" value="UniProtKB-UniRule"/>
</dbReference>
<keyword evidence="1" id="KW-0677">Repeat</keyword>
<name>A0A3Q0JA23_DIACI</name>
<dbReference type="InterPro" id="IPR000504">
    <property type="entry name" value="RRM_dom"/>
</dbReference>
<dbReference type="Proteomes" id="UP000079169">
    <property type="component" value="Unplaced"/>
</dbReference>
<sequence>MEEVEGFVMNLRGLPFSATEDDILKFFDGINVKSGRAGIHILLSREGRPSGEAFVEVESEDDCTAAEKKDRQHIGERYIEDGINVKSGRAGIHILLSREGRPSGEAFVEVESEDDCTAAEKKDRQHIGERYIE</sequence>
<proteinExistence type="predicted"/>
<dbReference type="SUPFAM" id="SSF54928">
    <property type="entry name" value="RNA-binding domain, RBD"/>
    <property type="match status" value="2"/>
</dbReference>
<evidence type="ECO:0000259" key="5">
    <source>
        <dbReference type="PROSITE" id="PS50102"/>
    </source>
</evidence>
<dbReference type="InterPro" id="IPR012677">
    <property type="entry name" value="Nucleotide-bd_a/b_plait_sf"/>
</dbReference>